<gene>
    <name evidence="9" type="ORF">H8L32_23510</name>
</gene>
<evidence type="ECO:0000313" key="9">
    <source>
        <dbReference type="EMBL" id="MBC3920451.1"/>
    </source>
</evidence>
<dbReference type="InterPro" id="IPR058136">
    <property type="entry name" value="AmpC"/>
</dbReference>
<evidence type="ECO:0000256" key="4">
    <source>
        <dbReference type="ARBA" id="ARBA00022801"/>
    </source>
</evidence>
<feature type="chain" id="PRO_5046343823" description="Beta-lactamase" evidence="7">
    <location>
        <begin position="27"/>
        <end position="390"/>
    </location>
</feature>
<evidence type="ECO:0000256" key="5">
    <source>
        <dbReference type="ARBA" id="ARBA00023251"/>
    </source>
</evidence>
<dbReference type="PROSITE" id="PS00336">
    <property type="entry name" value="BETA_LACTAMASE_C"/>
    <property type="match status" value="1"/>
</dbReference>
<dbReference type="SUPFAM" id="SSF56601">
    <property type="entry name" value="beta-lactamase/transpeptidase-like"/>
    <property type="match status" value="1"/>
</dbReference>
<evidence type="ECO:0000256" key="6">
    <source>
        <dbReference type="RuleBase" id="RU361140"/>
    </source>
</evidence>
<feature type="signal peptide" evidence="7">
    <location>
        <begin position="1"/>
        <end position="26"/>
    </location>
</feature>
<organism evidence="9 10">
    <name type="scientific">Undibacterium hunanense</name>
    <dbReference type="NCBI Taxonomy" id="2762292"/>
    <lineage>
        <taxon>Bacteria</taxon>
        <taxon>Pseudomonadati</taxon>
        <taxon>Pseudomonadota</taxon>
        <taxon>Betaproteobacteria</taxon>
        <taxon>Burkholderiales</taxon>
        <taxon>Oxalobacteraceae</taxon>
        <taxon>Undibacterium</taxon>
    </lineage>
</organism>
<keyword evidence="10" id="KW-1185">Reference proteome</keyword>
<sequence>MKSIALQFLRISILAIGSMLTITAMSADVDTKADAIKHVTDEAILPVMKAHAVPGMTVGIFVDGKQYVFNYGLASRSDGTPVTDTTLFEIGSISKTFIATMTTLAQGRGKLALTDTVADHLPSLKGSSFGETTLLSLGTHTTGGLPQQVPDDVSNNEQLITYLKNWKPDHPQGQYRTYSNVSIGLLGVIAAQSLQQPTVTIMQEQIFPALDMKNSYIVVPDSKRADYAQGYKQDDTPVRLKEDVLSAEAYGVKTTASDLVQFIKANIGEMKLTPEFTLALKNTHTGYFKAGGMTQSLVWELYPYPTDIAAVIEGSTDHMARDATPVTKITPPMIPGKNVFIHKTGATNGFGAYIAFVPEKKMGIVILANKNYPSAVRIKAAQQILGQLGL</sequence>
<protein>
    <recommendedName>
        <fullName evidence="3 6">Beta-lactamase</fullName>
        <ecNumber evidence="3 6">3.5.2.6</ecNumber>
    </recommendedName>
</protein>
<accession>A0ABR6ZX52</accession>
<dbReference type="InterPro" id="IPR001466">
    <property type="entry name" value="Beta-lactam-related"/>
</dbReference>
<keyword evidence="4 6" id="KW-0378">Hydrolase</keyword>
<evidence type="ECO:0000259" key="8">
    <source>
        <dbReference type="Pfam" id="PF00144"/>
    </source>
</evidence>
<comment type="similarity">
    <text evidence="2 6">Belongs to the class-C beta-lactamase family.</text>
</comment>
<dbReference type="EC" id="3.5.2.6" evidence="3 6"/>
<keyword evidence="7" id="KW-0732">Signal</keyword>
<evidence type="ECO:0000256" key="2">
    <source>
        <dbReference type="ARBA" id="ARBA00007840"/>
    </source>
</evidence>
<dbReference type="Gene3D" id="3.40.710.10">
    <property type="entry name" value="DD-peptidase/beta-lactamase superfamily"/>
    <property type="match status" value="1"/>
</dbReference>
<evidence type="ECO:0000256" key="7">
    <source>
        <dbReference type="SAM" id="SignalP"/>
    </source>
</evidence>
<dbReference type="NCBIfam" id="NF033085">
    <property type="entry name" value="bla_class_C"/>
    <property type="match status" value="1"/>
</dbReference>
<dbReference type="PANTHER" id="PTHR46825:SF8">
    <property type="entry name" value="BETA-LACTAMASE-RELATED"/>
    <property type="match status" value="1"/>
</dbReference>
<evidence type="ECO:0000256" key="3">
    <source>
        <dbReference type="ARBA" id="ARBA00012865"/>
    </source>
</evidence>
<dbReference type="EMBL" id="JACOGF010000016">
    <property type="protein sequence ID" value="MBC3920451.1"/>
    <property type="molecule type" value="Genomic_DNA"/>
</dbReference>
<name>A0ABR6ZX52_9BURK</name>
<comment type="catalytic activity">
    <reaction evidence="1 6">
        <text>a beta-lactam + H2O = a substituted beta-amino acid</text>
        <dbReference type="Rhea" id="RHEA:20401"/>
        <dbReference type="ChEBI" id="CHEBI:15377"/>
        <dbReference type="ChEBI" id="CHEBI:35627"/>
        <dbReference type="ChEBI" id="CHEBI:140347"/>
        <dbReference type="EC" id="3.5.2.6"/>
    </reaction>
</comment>
<feature type="domain" description="Beta-lactamase-related" evidence="8">
    <location>
        <begin position="42"/>
        <end position="385"/>
    </location>
</feature>
<dbReference type="Proteomes" id="UP000650424">
    <property type="component" value="Unassembled WGS sequence"/>
</dbReference>
<reference evidence="9 10" key="1">
    <citation type="submission" date="2020-08" db="EMBL/GenBank/DDBJ databases">
        <title>Novel species isolated from subtropical streams in China.</title>
        <authorList>
            <person name="Lu H."/>
        </authorList>
    </citation>
    <scope>NUCLEOTIDE SEQUENCE [LARGE SCALE GENOMIC DNA]</scope>
    <source>
        <strain evidence="9 10">CY18W</strain>
    </source>
</reference>
<evidence type="ECO:0000256" key="1">
    <source>
        <dbReference type="ARBA" id="ARBA00001526"/>
    </source>
</evidence>
<dbReference type="PANTHER" id="PTHR46825">
    <property type="entry name" value="D-ALANYL-D-ALANINE-CARBOXYPEPTIDASE/ENDOPEPTIDASE AMPH"/>
    <property type="match status" value="1"/>
</dbReference>
<evidence type="ECO:0000313" key="10">
    <source>
        <dbReference type="Proteomes" id="UP000650424"/>
    </source>
</evidence>
<dbReference type="InterPro" id="IPR050491">
    <property type="entry name" value="AmpC-like"/>
</dbReference>
<dbReference type="Pfam" id="PF00144">
    <property type="entry name" value="Beta-lactamase"/>
    <property type="match status" value="1"/>
</dbReference>
<proteinExistence type="inferred from homology"/>
<dbReference type="RefSeq" id="WP_186950006.1">
    <property type="nucleotide sequence ID" value="NZ_JACOGF010000016.1"/>
</dbReference>
<keyword evidence="5 6" id="KW-0046">Antibiotic resistance</keyword>
<comment type="caution">
    <text evidence="9">The sequence shown here is derived from an EMBL/GenBank/DDBJ whole genome shotgun (WGS) entry which is preliminary data.</text>
</comment>
<dbReference type="InterPro" id="IPR001586">
    <property type="entry name" value="Beta-lactam_class-C_AS"/>
</dbReference>
<dbReference type="InterPro" id="IPR012338">
    <property type="entry name" value="Beta-lactam/transpept-like"/>
</dbReference>